<dbReference type="NCBIfam" id="TIGR00138">
    <property type="entry name" value="rsmG_gidB"/>
    <property type="match status" value="1"/>
</dbReference>
<keyword evidence="2 6" id="KW-0698">rRNA processing</keyword>
<dbReference type="SUPFAM" id="SSF53335">
    <property type="entry name" value="S-adenosyl-L-methionine-dependent methyltransferases"/>
    <property type="match status" value="1"/>
</dbReference>
<dbReference type="CDD" id="cd02440">
    <property type="entry name" value="AdoMet_MTases"/>
    <property type="match status" value="1"/>
</dbReference>
<evidence type="ECO:0000256" key="2">
    <source>
        <dbReference type="ARBA" id="ARBA00022552"/>
    </source>
</evidence>
<dbReference type="Gene3D" id="3.40.50.150">
    <property type="entry name" value="Vaccinia Virus protein VP39"/>
    <property type="match status" value="1"/>
</dbReference>
<comment type="catalytic activity">
    <reaction evidence="6">
        <text>guanosine(527) in 16S rRNA + S-adenosyl-L-methionine = N(7)-methylguanosine(527) in 16S rRNA + S-adenosyl-L-homocysteine</text>
        <dbReference type="Rhea" id="RHEA:42732"/>
        <dbReference type="Rhea" id="RHEA-COMP:10209"/>
        <dbReference type="Rhea" id="RHEA-COMP:10210"/>
        <dbReference type="ChEBI" id="CHEBI:57856"/>
        <dbReference type="ChEBI" id="CHEBI:59789"/>
        <dbReference type="ChEBI" id="CHEBI:74269"/>
        <dbReference type="ChEBI" id="CHEBI:74480"/>
        <dbReference type="EC" id="2.1.1.170"/>
    </reaction>
</comment>
<dbReference type="GO" id="GO:0008168">
    <property type="term" value="F:methyltransferase activity"/>
    <property type="evidence" value="ECO:0007669"/>
    <property type="project" value="UniProtKB-KW"/>
</dbReference>
<dbReference type="RefSeq" id="WP_174194648.1">
    <property type="nucleotide sequence ID" value="NZ_JABULH010000005.1"/>
</dbReference>
<comment type="similarity">
    <text evidence="6">Belongs to the methyltransferase superfamily. RNA methyltransferase RsmG family.</text>
</comment>
<evidence type="ECO:0000256" key="4">
    <source>
        <dbReference type="ARBA" id="ARBA00022679"/>
    </source>
</evidence>
<accession>A0ABX2JHE2</accession>
<evidence type="ECO:0000256" key="3">
    <source>
        <dbReference type="ARBA" id="ARBA00022603"/>
    </source>
</evidence>
<comment type="caution">
    <text evidence="6">Lacks conserved residue(s) required for the propagation of feature annotation.</text>
</comment>
<dbReference type="PANTHER" id="PTHR31760:SF0">
    <property type="entry name" value="S-ADENOSYL-L-METHIONINE-DEPENDENT METHYLTRANSFERASES SUPERFAMILY PROTEIN"/>
    <property type="match status" value="1"/>
</dbReference>
<dbReference type="EC" id="2.1.1.170" evidence="6"/>
<name>A0ABX2JHE2_9SPHN</name>
<gene>
    <name evidence="6 7" type="primary">rsmG</name>
    <name evidence="7" type="ORF">HRV97_12775</name>
</gene>
<keyword evidence="4 6" id="KW-0808">Transferase</keyword>
<reference evidence="7 8" key="1">
    <citation type="submission" date="2020-06" db="EMBL/GenBank/DDBJ databases">
        <title>Sphingomonas hominis sp. nov., a member of the Sphingomonas, isolated from the hair of a 22-year-old girl.</title>
        <authorList>
            <person name="Zhang D.-F."/>
            <person name="Cui X.-W."/>
        </authorList>
    </citation>
    <scope>NUCLEOTIDE SEQUENCE [LARGE SCALE GENOMIC DNA]</scope>
    <source>
        <strain evidence="7 8">HHU CXW</strain>
    </source>
</reference>
<dbReference type="HAMAP" id="MF_00074">
    <property type="entry name" value="16SrRNA_methyltr_G"/>
    <property type="match status" value="1"/>
</dbReference>
<dbReference type="InterPro" id="IPR029063">
    <property type="entry name" value="SAM-dependent_MTases_sf"/>
</dbReference>
<evidence type="ECO:0000256" key="5">
    <source>
        <dbReference type="ARBA" id="ARBA00022691"/>
    </source>
</evidence>
<evidence type="ECO:0000256" key="6">
    <source>
        <dbReference type="HAMAP-Rule" id="MF_00074"/>
    </source>
</evidence>
<dbReference type="Pfam" id="PF02527">
    <property type="entry name" value="GidB"/>
    <property type="match status" value="1"/>
</dbReference>
<evidence type="ECO:0000313" key="8">
    <source>
        <dbReference type="Proteomes" id="UP000621447"/>
    </source>
</evidence>
<dbReference type="GO" id="GO:0032259">
    <property type="term" value="P:methylation"/>
    <property type="evidence" value="ECO:0007669"/>
    <property type="project" value="UniProtKB-KW"/>
</dbReference>
<feature type="binding site" evidence="6">
    <location>
        <position position="77"/>
    </location>
    <ligand>
        <name>S-adenosyl-L-methionine</name>
        <dbReference type="ChEBI" id="CHEBI:59789"/>
    </ligand>
</feature>
<feature type="binding site" evidence="6">
    <location>
        <begin position="121"/>
        <end position="122"/>
    </location>
    <ligand>
        <name>S-adenosyl-L-methionine</name>
        <dbReference type="ChEBI" id="CHEBI:59789"/>
    </ligand>
</feature>
<organism evidence="7 8">
    <name type="scientific">Sphingomonas hominis</name>
    <dbReference type="NCBI Taxonomy" id="2741495"/>
    <lineage>
        <taxon>Bacteria</taxon>
        <taxon>Pseudomonadati</taxon>
        <taxon>Pseudomonadota</taxon>
        <taxon>Alphaproteobacteria</taxon>
        <taxon>Sphingomonadales</taxon>
        <taxon>Sphingomonadaceae</taxon>
        <taxon>Sphingomonas</taxon>
    </lineage>
</organism>
<feature type="binding site" evidence="6">
    <location>
        <position position="72"/>
    </location>
    <ligand>
        <name>S-adenosyl-L-methionine</name>
        <dbReference type="ChEBI" id="CHEBI:59789"/>
    </ligand>
</feature>
<comment type="function">
    <text evidence="6">Specifically methylates the N7 position of guanine in position 527 of 16S rRNA.</text>
</comment>
<protein>
    <recommendedName>
        <fullName evidence="6">Ribosomal RNA small subunit methyltransferase G</fullName>
        <ecNumber evidence="6">2.1.1.170</ecNumber>
    </recommendedName>
    <alternativeName>
        <fullName evidence="6">16S rRNA 7-methylguanosine methyltransferase</fullName>
        <shortName evidence="6">16S rRNA m7G methyltransferase</shortName>
    </alternativeName>
</protein>
<dbReference type="Proteomes" id="UP000621447">
    <property type="component" value="Unassembled WGS sequence"/>
</dbReference>
<evidence type="ECO:0000313" key="7">
    <source>
        <dbReference type="EMBL" id="NTS66033.1"/>
    </source>
</evidence>
<feature type="binding site" evidence="6">
    <location>
        <position position="135"/>
    </location>
    <ligand>
        <name>S-adenosyl-L-methionine</name>
        <dbReference type="ChEBI" id="CHEBI:59789"/>
    </ligand>
</feature>
<comment type="subcellular location">
    <subcellularLocation>
        <location evidence="6">Cytoplasm</location>
    </subcellularLocation>
</comment>
<keyword evidence="8" id="KW-1185">Reference proteome</keyword>
<sequence length="207" mass="22521">MTENQARAWASEHFPVAVDRFDRFATIVTRETERQNLISPSTIPLIWSRHIVDSAQLLSFVPASATTWLDIGTGAGFPGIVAAILFDGHVTMVEPRAKRATFLREVVAALDIDATVIQSRVETTTPTTADIISARAVATVDALLTMTTHLRGALTTYLLPRGRTGQDEIVKVRAGWHGTFHVEQSITDPASTILIATGVRTRCSASR</sequence>
<keyword evidence="1 6" id="KW-0963">Cytoplasm</keyword>
<evidence type="ECO:0000256" key="1">
    <source>
        <dbReference type="ARBA" id="ARBA00022490"/>
    </source>
</evidence>
<comment type="caution">
    <text evidence="7">The sequence shown here is derived from an EMBL/GenBank/DDBJ whole genome shotgun (WGS) entry which is preliminary data.</text>
</comment>
<keyword evidence="3 6" id="KW-0489">Methyltransferase</keyword>
<proteinExistence type="inferred from homology"/>
<dbReference type="PANTHER" id="PTHR31760">
    <property type="entry name" value="S-ADENOSYL-L-METHIONINE-DEPENDENT METHYLTRANSFERASES SUPERFAMILY PROTEIN"/>
    <property type="match status" value="1"/>
</dbReference>
<dbReference type="EMBL" id="JABULH010000005">
    <property type="protein sequence ID" value="NTS66033.1"/>
    <property type="molecule type" value="Genomic_DNA"/>
</dbReference>
<dbReference type="InterPro" id="IPR003682">
    <property type="entry name" value="rRNA_ssu_MeTfrase_G"/>
</dbReference>
<keyword evidence="5 6" id="KW-0949">S-adenosyl-L-methionine</keyword>